<accession>A0A8S8ZES0</accession>
<dbReference type="EMBL" id="NMPR01000504">
    <property type="protein sequence ID" value="KAA8618296.1"/>
    <property type="molecule type" value="Genomic_DNA"/>
</dbReference>
<proteinExistence type="predicted"/>
<reference evidence="2 3" key="1">
    <citation type="submission" date="2017-07" db="EMBL/GenBank/DDBJ databases">
        <title>Genome sequence of the Sordaria macrospora wild type strain R19027.</title>
        <authorList>
            <person name="Nowrousian M."/>
            <person name="Teichert I."/>
            <person name="Kueck U."/>
        </authorList>
    </citation>
    <scope>NUCLEOTIDE SEQUENCE [LARGE SCALE GENOMIC DNA]</scope>
    <source>
        <strain evidence="2 3">R19027</strain>
        <tissue evidence="2">Mycelium</tissue>
    </source>
</reference>
<dbReference type="VEuPathDB" id="FungiDB:SMAC_09892"/>
<evidence type="ECO:0000256" key="1">
    <source>
        <dbReference type="SAM" id="MobiDB-lite"/>
    </source>
</evidence>
<organism evidence="2 3">
    <name type="scientific">Sordaria macrospora</name>
    <dbReference type="NCBI Taxonomy" id="5147"/>
    <lineage>
        <taxon>Eukaryota</taxon>
        <taxon>Fungi</taxon>
        <taxon>Dikarya</taxon>
        <taxon>Ascomycota</taxon>
        <taxon>Pezizomycotina</taxon>
        <taxon>Sordariomycetes</taxon>
        <taxon>Sordariomycetidae</taxon>
        <taxon>Sordariales</taxon>
        <taxon>Sordariaceae</taxon>
        <taxon>Sordaria</taxon>
    </lineage>
</organism>
<evidence type="ECO:0000313" key="2">
    <source>
        <dbReference type="EMBL" id="KAA8618296.1"/>
    </source>
</evidence>
<feature type="region of interest" description="Disordered" evidence="1">
    <location>
        <begin position="97"/>
        <end position="117"/>
    </location>
</feature>
<feature type="region of interest" description="Disordered" evidence="1">
    <location>
        <begin position="146"/>
        <end position="170"/>
    </location>
</feature>
<sequence>MPAPFDWSLGTNLEDLPTTREKLARGQAQEMAKTLHNFQESARPAIAKAQERQTVQANRGRREPDFGHIKAMKGYSYELDFPDTWRGARVYHARRLRKDPNNPLPGQANENPTSEMVGGREEWEVARILISKLLYGRLHYQWNGRVGTQTQSGGQRATSTRPCESESSTAKIPINRDLQCDWKFGRRTGWRIGNKSIMPMMTSRSSRESHLCAGLAD</sequence>
<evidence type="ECO:0000313" key="3">
    <source>
        <dbReference type="Proteomes" id="UP000433876"/>
    </source>
</evidence>
<gene>
    <name evidence="2" type="ORF">SMACR_09892</name>
</gene>
<comment type="caution">
    <text evidence="2">The sequence shown here is derived from an EMBL/GenBank/DDBJ whole genome shotgun (WGS) entry which is preliminary data.</text>
</comment>
<protein>
    <submittedName>
        <fullName evidence="2">Uncharacterized protein</fullName>
    </submittedName>
</protein>
<dbReference type="AlphaFoldDB" id="A0A8S8ZES0"/>
<name>A0A8S8ZES0_SORMA</name>
<dbReference type="Proteomes" id="UP000433876">
    <property type="component" value="Unassembled WGS sequence"/>
</dbReference>